<proteinExistence type="predicted"/>
<dbReference type="Proteomes" id="UP000054636">
    <property type="component" value="Unassembled WGS sequence"/>
</dbReference>
<comment type="caution">
    <text evidence="3">The sequence shown here is derived from an EMBL/GenBank/DDBJ whole genome shotgun (WGS) entry which is preliminary data.</text>
</comment>
<evidence type="ECO:0000259" key="2">
    <source>
        <dbReference type="Pfam" id="PF13910"/>
    </source>
</evidence>
<gene>
    <name evidence="3" type="ORF">AM588_10011380</name>
</gene>
<organism evidence="3 4">
    <name type="scientific">Phytophthora nicotianae</name>
    <name type="common">Potato buckeye rot agent</name>
    <name type="synonym">Phytophthora parasitica</name>
    <dbReference type="NCBI Taxonomy" id="4792"/>
    <lineage>
        <taxon>Eukaryota</taxon>
        <taxon>Sar</taxon>
        <taxon>Stramenopiles</taxon>
        <taxon>Oomycota</taxon>
        <taxon>Peronosporomycetes</taxon>
        <taxon>Peronosporales</taxon>
        <taxon>Peronosporaceae</taxon>
        <taxon>Phytophthora</taxon>
    </lineage>
</organism>
<dbReference type="Pfam" id="PF13910">
    <property type="entry name" value="DUF4209"/>
    <property type="match status" value="1"/>
</dbReference>
<dbReference type="EMBL" id="LNFP01000164">
    <property type="protein sequence ID" value="KUF96421.1"/>
    <property type="molecule type" value="Genomic_DNA"/>
</dbReference>
<dbReference type="InterPro" id="IPR052298">
    <property type="entry name" value="ZMYND10"/>
</dbReference>
<sequence length="1011" mass="114372">MYRPSLSSAVNDAFNSYWRLSSSTRSLLQSSLPKFRVDADGIVTLDWNSWLSCVEANAKAANDIANAIETTWALAMEAEQFVSEAINFDGESRNRLAARGLAHSGSLEQIEAMLRGGEYFLAFVVGVTVLEKTLYDLHDERSTSSGLVTSRKKNMILRDLLHSDILVATLPEGLSRLLKILFLPSGLNLRNLAWHGFLAPFELPKCFGCLTLLLIMALPKHFGKLSSGGIVEKTELVRIDSFDSRFTMIYGENGEIHQDLTTVLRQEAPYVRDEVIRKWSTSPFIPLGRSNLLRRAIEMLVVKGDELWFLFAVLPVLEHALRLEFLRVNQERAGLSSAYGLAQIDAYYSTLDGFGQKDKHQVLLHPAVLRDTDKEGSSSEETDVAGSVANALDVFGAQYLVLPTEAEQIVERLVGQSLEQIGRSTQWLEHHQAVEKLNLQAHQSAQRKQDNFVVESLLTFDKLPTVISNLLSLELWKANVLPLLRCQDKDAASLRLYFVIYHEAALTNLLEVAFFHEHIVESLTDDLLVELVDYCVRKLSWLVGLPRERIAEATSFHKTGPELVQMMKAQSPREELQRQRMEIEFRVAVQTVTILRYIAERLHVLPLSVVSRLLDKHDALLTLVALVENPPWTHKTVVKAQTKDSEDQRPRTEVKWKKFVDQKWVIVEPSDLLALTTTEAQVWLAIYYLLCTKSAREHYEVTQYRKDQLLRVRKYLNELLVDQLPLLADVQRYLDELAIVQVGSASVLGKNGLVMEAVPYLRDSILRTFRSRYQELAREFDELSVNFCRGEDLKALAELYQMEGVEELLEGGSPAAKNEDEKAGDNNDNESDSVNPVPTRVKLEFFNSTHQKPIAGKKALIVELDNNEEPAHNEADIVEFEFAVDQESRKTVESRTQRYYRYRLRRGEKTQNAGLIQSHTSATAHVSFSGAEKSREHELRLSCDDLQLPEMVQTDSSSGLTKLWKQIGSFEESSLVVVQCQLIAEIPKGNNVDDSVSRGYHLGALYLAVSY</sequence>
<evidence type="ECO:0000313" key="4">
    <source>
        <dbReference type="Proteomes" id="UP000054636"/>
    </source>
</evidence>
<evidence type="ECO:0000313" key="3">
    <source>
        <dbReference type="EMBL" id="KUF96421.1"/>
    </source>
</evidence>
<dbReference type="GO" id="GO:0005737">
    <property type="term" value="C:cytoplasm"/>
    <property type="evidence" value="ECO:0007669"/>
    <property type="project" value="TreeGrafter"/>
</dbReference>
<feature type="region of interest" description="Disordered" evidence="1">
    <location>
        <begin position="814"/>
        <end position="837"/>
    </location>
</feature>
<reference evidence="3 4" key="1">
    <citation type="submission" date="2015-11" db="EMBL/GenBank/DDBJ databases">
        <title>Genomes and virulence difference between two physiological races of Phytophthora nicotianae.</title>
        <authorList>
            <person name="Liu H."/>
            <person name="Ma X."/>
            <person name="Yu H."/>
            <person name="Fang D."/>
            <person name="Li Y."/>
            <person name="Wang X."/>
            <person name="Wang W."/>
            <person name="Dong Y."/>
            <person name="Xiao B."/>
        </authorList>
    </citation>
    <scope>NUCLEOTIDE SEQUENCE [LARGE SCALE GENOMIC DNA]</scope>
    <source>
        <strain evidence="4">race 1</strain>
    </source>
</reference>
<accession>A0A0W8DJP2</accession>
<dbReference type="InterPro" id="IPR025209">
    <property type="entry name" value="DUF4209"/>
</dbReference>
<feature type="domain" description="DUF4209" evidence="2">
    <location>
        <begin position="150"/>
        <end position="217"/>
    </location>
</feature>
<evidence type="ECO:0000256" key="1">
    <source>
        <dbReference type="SAM" id="MobiDB-lite"/>
    </source>
</evidence>
<dbReference type="PANTHER" id="PTHR13244:SF7">
    <property type="entry name" value="ZINC FINGER MYND DOMAIN-CONTAINING PROTEIN 10"/>
    <property type="match status" value="1"/>
</dbReference>
<protein>
    <submittedName>
        <fullName evidence="3">Histone-lysine N-methyltransferase CG1716</fullName>
    </submittedName>
</protein>
<dbReference type="PANTHER" id="PTHR13244">
    <property type="entry name" value="ZINC FINGER MYND DOMAIN CONTAINING PROTEIN 10"/>
    <property type="match status" value="1"/>
</dbReference>
<name>A0A0W8DJP2_PHYNI</name>
<dbReference type="AlphaFoldDB" id="A0A0W8DJP2"/>